<evidence type="ECO:0000256" key="5">
    <source>
        <dbReference type="ARBA" id="ARBA00023034"/>
    </source>
</evidence>
<dbReference type="PROSITE" id="PS50216">
    <property type="entry name" value="DHHC"/>
    <property type="match status" value="1"/>
</dbReference>
<name>A0ABY7G9Q9_MYAAR</name>
<feature type="transmembrane region" description="Helical" evidence="10">
    <location>
        <begin position="288"/>
        <end position="313"/>
    </location>
</feature>
<evidence type="ECO:0000256" key="9">
    <source>
        <dbReference type="ARBA" id="ARBA00023315"/>
    </source>
</evidence>
<evidence type="ECO:0000256" key="8">
    <source>
        <dbReference type="ARBA" id="ARBA00023288"/>
    </source>
</evidence>
<dbReference type="Proteomes" id="UP001164746">
    <property type="component" value="Chromosome 17"/>
</dbReference>
<evidence type="ECO:0000313" key="12">
    <source>
        <dbReference type="EMBL" id="WAR31145.1"/>
    </source>
</evidence>
<comment type="subcellular location">
    <subcellularLocation>
        <location evidence="1">Golgi apparatus</location>
        <location evidence="1">trans-Golgi network membrane</location>
        <topology evidence="1">Multi-pass membrane protein</topology>
    </subcellularLocation>
</comment>
<sequence>MAQEVFCCCEYENRQGERSHLLACCCDCEALDQIADRCFKCESIPPSLIDNFLDTLGDRCRIPGITGGGALRVNLELATPLVVIPTSLILASIGPITTFCVLLFLPCFCAFFYSTWKRRTNKLRTKFFFIWGLVSLVFMYILFELVICGYTRVSYSDNILMTVAVIGMLVALKFAKQDPGVLVEDKREKYMQDSYGFFGVYTNTEEQKAEDEDFEVIQMEDVMNEEETDAVIKGDHPLSKGDNWCVKCELQKPPRSGHCNVCDVCIADRDHHCVWIDSCVGRKNHRSFLVAMVMFVFVGCYGSYVTLAAVWGLCYASAWYTLLVCCIMAVGLVHQIVLISQNATSQEVHRASQTGNTCWAIFIHKNSRNNGLIQNWRDFVLYKRSSRSEYETV</sequence>
<dbReference type="PANTHER" id="PTHR22883:SF475">
    <property type="entry name" value="PALMITOYLTRANSFERASE ZDHHC23"/>
    <property type="match status" value="1"/>
</dbReference>
<feature type="transmembrane region" description="Helical" evidence="10">
    <location>
        <begin position="319"/>
        <end position="340"/>
    </location>
</feature>
<evidence type="ECO:0000313" key="13">
    <source>
        <dbReference type="Proteomes" id="UP001164746"/>
    </source>
</evidence>
<comment type="catalytic activity">
    <reaction evidence="10">
        <text>L-cysteinyl-[protein] + hexadecanoyl-CoA = S-hexadecanoyl-L-cysteinyl-[protein] + CoA</text>
        <dbReference type="Rhea" id="RHEA:36683"/>
        <dbReference type="Rhea" id="RHEA-COMP:10131"/>
        <dbReference type="Rhea" id="RHEA-COMP:11032"/>
        <dbReference type="ChEBI" id="CHEBI:29950"/>
        <dbReference type="ChEBI" id="CHEBI:57287"/>
        <dbReference type="ChEBI" id="CHEBI:57379"/>
        <dbReference type="ChEBI" id="CHEBI:74151"/>
        <dbReference type="EC" id="2.3.1.225"/>
    </reaction>
</comment>
<keyword evidence="8" id="KW-0449">Lipoprotein</keyword>
<evidence type="ECO:0000256" key="10">
    <source>
        <dbReference type="RuleBase" id="RU079119"/>
    </source>
</evidence>
<reference evidence="12" key="1">
    <citation type="submission" date="2022-11" db="EMBL/GenBank/DDBJ databases">
        <title>Centuries of genome instability and evolution in soft-shell clam transmissible cancer (bioRxiv).</title>
        <authorList>
            <person name="Hart S.F.M."/>
            <person name="Yonemitsu M.A."/>
            <person name="Giersch R.M."/>
            <person name="Beal B.F."/>
            <person name="Arriagada G."/>
            <person name="Davis B.W."/>
            <person name="Ostrander E.A."/>
            <person name="Goff S.P."/>
            <person name="Metzger M.J."/>
        </authorList>
    </citation>
    <scope>NUCLEOTIDE SEQUENCE</scope>
    <source>
        <strain evidence="12">MELC-2E11</strain>
        <tissue evidence="12">Siphon/mantle</tissue>
    </source>
</reference>
<feature type="domain" description="Palmitoyltransferase DHHC" evidence="11">
    <location>
        <begin position="240"/>
        <end position="339"/>
    </location>
</feature>
<dbReference type="Pfam" id="PF01529">
    <property type="entry name" value="DHHC"/>
    <property type="match status" value="1"/>
</dbReference>
<keyword evidence="9 10" id="KW-0012">Acyltransferase</keyword>
<dbReference type="EC" id="2.3.1.225" evidence="10"/>
<evidence type="ECO:0000256" key="2">
    <source>
        <dbReference type="ARBA" id="ARBA00022679"/>
    </source>
</evidence>
<evidence type="ECO:0000256" key="7">
    <source>
        <dbReference type="ARBA" id="ARBA00023139"/>
    </source>
</evidence>
<dbReference type="InterPro" id="IPR001594">
    <property type="entry name" value="Palmitoyltrfase_DHHC"/>
</dbReference>
<comment type="similarity">
    <text evidence="10">Belongs to the DHHC palmitoyltransferase family.</text>
</comment>
<keyword evidence="13" id="KW-1185">Reference proteome</keyword>
<feature type="transmembrane region" description="Helical" evidence="10">
    <location>
        <begin position="128"/>
        <end position="153"/>
    </location>
</feature>
<dbReference type="PANTHER" id="PTHR22883">
    <property type="entry name" value="ZINC FINGER DHHC DOMAIN CONTAINING PROTEIN"/>
    <property type="match status" value="1"/>
</dbReference>
<keyword evidence="4 10" id="KW-1133">Transmembrane helix</keyword>
<keyword evidence="5" id="KW-0333">Golgi apparatus</keyword>
<dbReference type="InterPro" id="IPR039859">
    <property type="entry name" value="PFA4/ZDH16/20/ERF2-like"/>
</dbReference>
<evidence type="ECO:0000256" key="6">
    <source>
        <dbReference type="ARBA" id="ARBA00023136"/>
    </source>
</evidence>
<proteinExistence type="inferred from homology"/>
<evidence type="ECO:0000256" key="4">
    <source>
        <dbReference type="ARBA" id="ARBA00022989"/>
    </source>
</evidence>
<evidence type="ECO:0000256" key="1">
    <source>
        <dbReference type="ARBA" id="ARBA00004166"/>
    </source>
</evidence>
<keyword evidence="2 10" id="KW-0808">Transferase</keyword>
<organism evidence="12 13">
    <name type="scientific">Mya arenaria</name>
    <name type="common">Soft-shell clam</name>
    <dbReference type="NCBI Taxonomy" id="6604"/>
    <lineage>
        <taxon>Eukaryota</taxon>
        <taxon>Metazoa</taxon>
        <taxon>Spiralia</taxon>
        <taxon>Lophotrochozoa</taxon>
        <taxon>Mollusca</taxon>
        <taxon>Bivalvia</taxon>
        <taxon>Autobranchia</taxon>
        <taxon>Heteroconchia</taxon>
        <taxon>Euheterodonta</taxon>
        <taxon>Imparidentia</taxon>
        <taxon>Neoheterodontei</taxon>
        <taxon>Myida</taxon>
        <taxon>Myoidea</taxon>
        <taxon>Myidae</taxon>
        <taxon>Mya</taxon>
    </lineage>
</organism>
<feature type="transmembrane region" description="Helical" evidence="10">
    <location>
        <begin position="88"/>
        <end position="116"/>
    </location>
</feature>
<feature type="transmembrane region" description="Helical" evidence="10">
    <location>
        <begin position="159"/>
        <end position="175"/>
    </location>
</feature>
<protein>
    <recommendedName>
        <fullName evidence="10">Palmitoyltransferase</fullName>
        <ecNumber evidence="10">2.3.1.225</ecNumber>
    </recommendedName>
</protein>
<keyword evidence="3 10" id="KW-0812">Transmembrane</keyword>
<keyword evidence="7" id="KW-0564">Palmitate</keyword>
<evidence type="ECO:0000256" key="3">
    <source>
        <dbReference type="ARBA" id="ARBA00022692"/>
    </source>
</evidence>
<evidence type="ECO:0000259" key="11">
    <source>
        <dbReference type="Pfam" id="PF01529"/>
    </source>
</evidence>
<dbReference type="EMBL" id="CP111028">
    <property type="protein sequence ID" value="WAR31145.1"/>
    <property type="molecule type" value="Genomic_DNA"/>
</dbReference>
<accession>A0ABY7G9Q9</accession>
<keyword evidence="6 10" id="KW-0472">Membrane</keyword>
<gene>
    <name evidence="12" type="ORF">MAR_033687</name>
</gene>
<comment type="domain">
    <text evidence="10">The DHHC domain is required for palmitoyltransferase activity.</text>
</comment>